<dbReference type="RefSeq" id="WP_012596536.1">
    <property type="nucleotide sequence ID" value="NC_011726.1"/>
</dbReference>
<keyword evidence="2" id="KW-0479">Metal-binding</keyword>
<accession>B7JZ64</accession>
<reference evidence="6" key="1">
    <citation type="journal article" date="2011" name="MBio">
        <title>Novel metabolic attributes of the genus Cyanothece, comprising a group of unicellular nitrogen-fixing Cyanobacteria.</title>
        <authorList>
            <person name="Bandyopadhyay A."/>
            <person name="Elvitigala T."/>
            <person name="Welsh E."/>
            <person name="Stockel J."/>
            <person name="Liberton M."/>
            <person name="Min H."/>
            <person name="Sherman L.A."/>
            <person name="Pakrasi H.B."/>
        </authorList>
    </citation>
    <scope>NUCLEOTIDE SEQUENCE [LARGE SCALE GENOMIC DNA]</scope>
    <source>
        <strain evidence="6">PCC 8801</strain>
    </source>
</reference>
<dbReference type="EMBL" id="CP001287">
    <property type="protein sequence ID" value="ACK67275.1"/>
    <property type="molecule type" value="Genomic_DNA"/>
</dbReference>
<feature type="binding site" evidence="2">
    <location>
        <position position="143"/>
    </location>
    <ligand>
        <name>Mg(2+)</name>
        <dbReference type="ChEBI" id="CHEBI:18420"/>
        <note>catalytic</note>
    </ligand>
</feature>
<dbReference type="SMART" id="SM00892">
    <property type="entry name" value="Endonuclease_NS"/>
    <property type="match status" value="1"/>
</dbReference>
<dbReference type="PANTHER" id="PTHR13966">
    <property type="entry name" value="ENDONUCLEASE RELATED"/>
    <property type="match status" value="1"/>
</dbReference>
<dbReference type="InterPro" id="IPR044929">
    <property type="entry name" value="DNA/RNA_non-sp_Endonuclease_sf"/>
</dbReference>
<keyword evidence="5" id="KW-0540">Nuclease</keyword>
<dbReference type="Pfam" id="PF01223">
    <property type="entry name" value="Endonuclease_NS"/>
    <property type="match status" value="1"/>
</dbReference>
<evidence type="ECO:0000313" key="5">
    <source>
        <dbReference type="EMBL" id="ACK67275.1"/>
    </source>
</evidence>
<dbReference type="SUPFAM" id="SSF54060">
    <property type="entry name" value="His-Me finger endonucleases"/>
    <property type="match status" value="1"/>
</dbReference>
<gene>
    <name evidence="5" type="ordered locus">PCC8801_3304</name>
</gene>
<dbReference type="SMART" id="SM00477">
    <property type="entry name" value="NUC"/>
    <property type="match status" value="1"/>
</dbReference>
<organism evidence="5 6">
    <name type="scientific">Rippkaea orientalis (strain PCC 8801 / RF-1)</name>
    <name type="common">Cyanothece sp. (strain PCC 8801)</name>
    <dbReference type="NCBI Taxonomy" id="41431"/>
    <lineage>
        <taxon>Bacteria</taxon>
        <taxon>Bacillati</taxon>
        <taxon>Cyanobacteriota</taxon>
        <taxon>Cyanophyceae</taxon>
        <taxon>Oscillatoriophycideae</taxon>
        <taxon>Chroococcales</taxon>
        <taxon>Aphanothecaceae</taxon>
        <taxon>Rippkaea</taxon>
        <taxon>Rippkaea orientalis</taxon>
    </lineage>
</organism>
<dbReference type="STRING" id="41431.PCC8801_3304"/>
<dbReference type="GO" id="GO:0016787">
    <property type="term" value="F:hydrolase activity"/>
    <property type="evidence" value="ECO:0007669"/>
    <property type="project" value="InterPro"/>
</dbReference>
<dbReference type="PANTHER" id="PTHR13966:SF5">
    <property type="entry name" value="ENDONUCLEASE G, MITOCHONDRIAL"/>
    <property type="match status" value="1"/>
</dbReference>
<evidence type="ECO:0000259" key="3">
    <source>
        <dbReference type="SMART" id="SM00477"/>
    </source>
</evidence>
<dbReference type="InterPro" id="IPR044925">
    <property type="entry name" value="His-Me_finger_sf"/>
</dbReference>
<dbReference type="GO" id="GO:0004519">
    <property type="term" value="F:endonuclease activity"/>
    <property type="evidence" value="ECO:0007669"/>
    <property type="project" value="UniProtKB-KW"/>
</dbReference>
<evidence type="ECO:0000256" key="2">
    <source>
        <dbReference type="PIRSR" id="PIRSR640255-2"/>
    </source>
</evidence>
<dbReference type="Proteomes" id="UP000008204">
    <property type="component" value="Chromosome"/>
</dbReference>
<protein>
    <submittedName>
        <fullName evidence="5">DNA/RNA non-specific endonuclease</fullName>
    </submittedName>
</protein>
<dbReference type="HOGENOM" id="CLU_054191_1_0_3"/>
<evidence type="ECO:0000256" key="1">
    <source>
        <dbReference type="PIRSR" id="PIRSR640255-1"/>
    </source>
</evidence>
<dbReference type="AlphaFoldDB" id="B7JZ64"/>
<dbReference type="GO" id="GO:0046872">
    <property type="term" value="F:metal ion binding"/>
    <property type="evidence" value="ECO:0007669"/>
    <property type="project" value="UniProtKB-KW"/>
</dbReference>
<evidence type="ECO:0000313" key="6">
    <source>
        <dbReference type="Proteomes" id="UP000008204"/>
    </source>
</evidence>
<dbReference type="KEGG" id="cyp:PCC8801_3304"/>
<keyword evidence="6" id="KW-1185">Reference proteome</keyword>
<dbReference type="InterPro" id="IPR040255">
    <property type="entry name" value="Non-specific_endonuclease"/>
</dbReference>
<dbReference type="eggNOG" id="COG1864">
    <property type="taxonomic scope" value="Bacteria"/>
</dbReference>
<feature type="domain" description="ENPP1-3/EXOG-like endonuclease/phosphodiesterase" evidence="3">
    <location>
        <begin position="42"/>
        <end position="263"/>
    </location>
</feature>
<evidence type="ECO:0000259" key="4">
    <source>
        <dbReference type="SMART" id="SM00892"/>
    </source>
</evidence>
<proteinExistence type="predicted"/>
<feature type="domain" description="DNA/RNA non-specific endonuclease/pyrophosphatase/phosphodiesterase" evidence="4">
    <location>
        <begin position="41"/>
        <end position="263"/>
    </location>
</feature>
<dbReference type="Gene3D" id="3.40.570.10">
    <property type="entry name" value="Extracellular Endonuclease, subunit A"/>
    <property type="match status" value="1"/>
</dbReference>
<dbReference type="InterPro" id="IPR001604">
    <property type="entry name" value="Endo_G_ENPP1-like_dom"/>
</dbReference>
<keyword evidence="5" id="KW-0378">Hydrolase</keyword>
<dbReference type="OrthoDB" id="9770276at2"/>
<dbReference type="InterPro" id="IPR020821">
    <property type="entry name" value="ENPP1-3/EXOG-like_nuc-like"/>
</dbReference>
<name>B7JZ64_RIPO1</name>
<keyword evidence="5" id="KW-0255">Endonuclease</keyword>
<dbReference type="GO" id="GO:0003676">
    <property type="term" value="F:nucleic acid binding"/>
    <property type="evidence" value="ECO:0007669"/>
    <property type="project" value="InterPro"/>
</dbReference>
<feature type="active site" description="Proton acceptor" evidence="1">
    <location>
        <position position="106"/>
    </location>
</feature>
<sequence>MVGYQPDFLGADQIVDLPRVSPEQTGNIVRSEQLREGFILDYPNYSVVMNGETRQAFFSAANADFRNNNGEGRSFRIDSRIDVDFQLDDIYYRNLDGIENPYDRGHLTRRAAVAWGETQKQANDASRDSCYFPNVSLQHRNFNQDEWNALERAVETNETDLNDKFNIFVGPIFTPMDRFLQPTPRLEPARIPSAFWKIIAYIGRESQQLETKAFIVFQDDMAIQGMNQVLNNPQLDPFSIYQSSTTLIEQLTGLEFPEVLFERNPLFFFANSRTTERNIVTPQLNRVTPLASNNSQIIFQQ</sequence>